<evidence type="ECO:0000256" key="13">
    <source>
        <dbReference type="PIRSR" id="PIRSR618044-1"/>
    </source>
</evidence>
<feature type="active site" description="Proton acceptor" evidence="13">
    <location>
        <position position="73"/>
    </location>
</feature>
<feature type="active site" description="Acyl-ester intermediate" evidence="13">
    <location>
        <position position="70"/>
    </location>
</feature>
<evidence type="ECO:0000256" key="6">
    <source>
        <dbReference type="ARBA" id="ARBA00022670"/>
    </source>
</evidence>
<dbReference type="Gene3D" id="2.60.410.10">
    <property type="entry name" value="D-Ala-D-Ala carboxypeptidase, C-terminal domain"/>
    <property type="match status" value="1"/>
</dbReference>
<evidence type="ECO:0000256" key="12">
    <source>
        <dbReference type="ARBA" id="ARBA00034000"/>
    </source>
</evidence>
<keyword evidence="5 18" id="KW-0121">Carboxypeptidase</keyword>
<dbReference type="PANTHER" id="PTHR21581:SF6">
    <property type="entry name" value="TRAFFICKING PROTEIN PARTICLE COMPLEX SUBUNIT 12"/>
    <property type="match status" value="1"/>
</dbReference>
<comment type="pathway">
    <text evidence="2">Cell wall biogenesis; peptidoglycan biosynthesis.</text>
</comment>
<evidence type="ECO:0000256" key="10">
    <source>
        <dbReference type="ARBA" id="ARBA00022984"/>
    </source>
</evidence>
<protein>
    <recommendedName>
        <fullName evidence="4">serine-type D-Ala-D-Ala carboxypeptidase</fullName>
        <ecNumber evidence="4">3.4.16.4</ecNumber>
    </recommendedName>
</protein>
<evidence type="ECO:0000256" key="16">
    <source>
        <dbReference type="SAM" id="SignalP"/>
    </source>
</evidence>
<dbReference type="InterPro" id="IPR001967">
    <property type="entry name" value="Peptidase_S11_N"/>
</dbReference>
<dbReference type="InterPro" id="IPR037167">
    <property type="entry name" value="Peptidase_S11_C_sf"/>
</dbReference>
<evidence type="ECO:0000256" key="15">
    <source>
        <dbReference type="RuleBase" id="RU004016"/>
    </source>
</evidence>
<evidence type="ECO:0000256" key="14">
    <source>
        <dbReference type="PIRSR" id="PIRSR618044-2"/>
    </source>
</evidence>
<evidence type="ECO:0000313" key="18">
    <source>
        <dbReference type="EMBL" id="MDA5106942.1"/>
    </source>
</evidence>
<organism evidence="18 19">
    <name type="scientific">Brevibacillus thermoruber</name>
    <dbReference type="NCBI Taxonomy" id="33942"/>
    <lineage>
        <taxon>Bacteria</taxon>
        <taxon>Bacillati</taxon>
        <taxon>Bacillota</taxon>
        <taxon>Bacilli</taxon>
        <taxon>Bacillales</taxon>
        <taxon>Paenibacillaceae</taxon>
        <taxon>Brevibacillus</taxon>
    </lineage>
</organism>
<dbReference type="GO" id="GO:0009002">
    <property type="term" value="F:serine-type D-Ala-D-Ala carboxypeptidase activity"/>
    <property type="evidence" value="ECO:0007669"/>
    <property type="project" value="UniProtKB-EC"/>
</dbReference>
<dbReference type="GO" id="GO:0006508">
    <property type="term" value="P:proteolysis"/>
    <property type="evidence" value="ECO:0007669"/>
    <property type="project" value="UniProtKB-KW"/>
</dbReference>
<evidence type="ECO:0000256" key="1">
    <source>
        <dbReference type="ARBA" id="ARBA00003217"/>
    </source>
</evidence>
<evidence type="ECO:0000256" key="11">
    <source>
        <dbReference type="ARBA" id="ARBA00023316"/>
    </source>
</evidence>
<dbReference type="Proteomes" id="UP001151071">
    <property type="component" value="Unassembled WGS sequence"/>
</dbReference>
<dbReference type="SMART" id="SM00936">
    <property type="entry name" value="PBP5_C"/>
    <property type="match status" value="1"/>
</dbReference>
<keyword evidence="7 16" id="KW-0732">Signal</keyword>
<dbReference type="PANTHER" id="PTHR21581">
    <property type="entry name" value="D-ALANYL-D-ALANINE CARBOXYPEPTIDASE"/>
    <property type="match status" value="1"/>
</dbReference>
<dbReference type="InterPro" id="IPR012907">
    <property type="entry name" value="Peptidase_S11_C"/>
</dbReference>
<dbReference type="InterPro" id="IPR018044">
    <property type="entry name" value="Peptidase_S11"/>
</dbReference>
<dbReference type="AlphaFoldDB" id="A0A9X3TLZ8"/>
<evidence type="ECO:0000256" key="9">
    <source>
        <dbReference type="ARBA" id="ARBA00022960"/>
    </source>
</evidence>
<dbReference type="RefSeq" id="WP_044898940.1">
    <property type="nucleotide sequence ID" value="NZ_JAPYYP010000001.1"/>
</dbReference>
<accession>A0A9X3TLZ8</accession>
<comment type="function">
    <text evidence="1">Removes C-terminal D-alanyl residues from sugar-peptide cell wall precursors.</text>
</comment>
<feature type="signal peptide" evidence="16">
    <location>
        <begin position="1"/>
        <end position="25"/>
    </location>
</feature>
<feature type="active site" evidence="13">
    <location>
        <position position="130"/>
    </location>
</feature>
<reference evidence="18" key="1">
    <citation type="submission" date="2022-12" db="EMBL/GenBank/DDBJ databases">
        <title>Draft genome sequence of the thermophilic strain Brevibacillus thermoruber HT42, isolated from Los Humeros, Puebla, Mexico, with biotechnological potential.</title>
        <authorList>
            <person name="Lara Sanchez J."/>
            <person name="Solis Palacios R."/>
            <person name="Bustos Baena A.S."/>
            <person name="Ruz Baez A.E."/>
            <person name="Espinosa Luna G."/>
            <person name="Oliart Ros R.M."/>
        </authorList>
    </citation>
    <scope>NUCLEOTIDE SEQUENCE</scope>
    <source>
        <strain evidence="18">HT42</strain>
    </source>
</reference>
<keyword evidence="6" id="KW-0645">Protease</keyword>
<comment type="catalytic activity">
    <reaction evidence="12">
        <text>Preferential cleavage: (Ac)2-L-Lys-D-Ala-|-D-Ala. Also transpeptidation of peptidyl-alanyl moieties that are N-acyl substituents of D-alanine.</text>
        <dbReference type="EC" id="3.4.16.4"/>
    </reaction>
</comment>
<comment type="caution">
    <text evidence="18">The sequence shown here is derived from an EMBL/GenBank/DDBJ whole genome shotgun (WGS) entry which is preliminary data.</text>
</comment>
<dbReference type="Pfam" id="PF00768">
    <property type="entry name" value="Peptidase_S11"/>
    <property type="match status" value="1"/>
</dbReference>
<name>A0A9X3TLZ8_9BACL</name>
<comment type="similarity">
    <text evidence="3 15">Belongs to the peptidase S11 family.</text>
</comment>
<keyword evidence="11" id="KW-0961">Cell wall biogenesis/degradation</keyword>
<evidence type="ECO:0000259" key="17">
    <source>
        <dbReference type="SMART" id="SM00936"/>
    </source>
</evidence>
<keyword evidence="19" id="KW-1185">Reference proteome</keyword>
<evidence type="ECO:0000256" key="5">
    <source>
        <dbReference type="ARBA" id="ARBA00022645"/>
    </source>
</evidence>
<feature type="domain" description="Peptidase S11 D-Ala-D-Ala carboxypeptidase A C-terminal" evidence="17">
    <location>
        <begin position="286"/>
        <end position="378"/>
    </location>
</feature>
<sequence length="396" mass="44147">MKRTLYLGLCVFVTCVAFFSPMAVAANEKPAPDQKEMNFAPRATSAILMEADTGTVLFEKNAHEKLPPASITKVMTLLLIMEALDRGEIKLTDKVRTSERAASMGGSQIFLQPGEEMTVDDMIKGIAIASGNDASVAMAEHLGGTEEAFVARMNERAKQLGMKNTHFVNSNGLPAPDHYSSAMDIAIMSRELLKHELITKYTGTYQDYLRKDSDNPFWLVNTNRLVRFYEGVDGLKTGYTSEAKYCLTATAKRNNMRVIAVVMGEPDTKTRNAEVSTLFTYAFTHFQVQPVYKKGEVVQPITVDKGKHPQVNVITPQAVSLLMKRGESPDHFTREVVLNPTVYAPVSKDQIVGHIFIRTKEGKEVSRIDLYPEQSIEKAGMWEILKRTTKHVLIGY</sequence>
<dbReference type="GO" id="GO:0008360">
    <property type="term" value="P:regulation of cell shape"/>
    <property type="evidence" value="ECO:0007669"/>
    <property type="project" value="UniProtKB-KW"/>
</dbReference>
<keyword evidence="9" id="KW-0133">Cell shape</keyword>
<evidence type="ECO:0000256" key="3">
    <source>
        <dbReference type="ARBA" id="ARBA00007164"/>
    </source>
</evidence>
<dbReference type="GO" id="GO:0009252">
    <property type="term" value="P:peptidoglycan biosynthetic process"/>
    <property type="evidence" value="ECO:0007669"/>
    <property type="project" value="UniProtKB-KW"/>
</dbReference>
<dbReference type="Pfam" id="PF07943">
    <property type="entry name" value="PBP5_C"/>
    <property type="match status" value="1"/>
</dbReference>
<dbReference type="EMBL" id="JAPYYP010000001">
    <property type="protein sequence ID" value="MDA5106942.1"/>
    <property type="molecule type" value="Genomic_DNA"/>
</dbReference>
<dbReference type="Gene3D" id="3.40.710.10">
    <property type="entry name" value="DD-peptidase/beta-lactamase superfamily"/>
    <property type="match status" value="1"/>
</dbReference>
<dbReference type="InterPro" id="IPR015956">
    <property type="entry name" value="Peniciliin-bd_prot_C_sf"/>
</dbReference>
<dbReference type="GO" id="GO:0071555">
    <property type="term" value="P:cell wall organization"/>
    <property type="evidence" value="ECO:0007669"/>
    <property type="project" value="UniProtKB-KW"/>
</dbReference>
<feature type="binding site" evidence="14">
    <location>
        <position position="236"/>
    </location>
    <ligand>
        <name>substrate</name>
    </ligand>
</feature>
<proteinExistence type="inferred from homology"/>
<evidence type="ECO:0000256" key="8">
    <source>
        <dbReference type="ARBA" id="ARBA00022801"/>
    </source>
</evidence>
<dbReference type="PRINTS" id="PR00725">
    <property type="entry name" value="DADACBPTASE1"/>
</dbReference>
<dbReference type="SUPFAM" id="SSF56601">
    <property type="entry name" value="beta-lactamase/transpeptidase-like"/>
    <property type="match status" value="1"/>
</dbReference>
<keyword evidence="10" id="KW-0573">Peptidoglycan synthesis</keyword>
<evidence type="ECO:0000256" key="7">
    <source>
        <dbReference type="ARBA" id="ARBA00022729"/>
    </source>
</evidence>
<evidence type="ECO:0000256" key="2">
    <source>
        <dbReference type="ARBA" id="ARBA00004752"/>
    </source>
</evidence>
<keyword evidence="8" id="KW-0378">Hydrolase</keyword>
<evidence type="ECO:0000256" key="4">
    <source>
        <dbReference type="ARBA" id="ARBA00012448"/>
    </source>
</evidence>
<feature type="chain" id="PRO_5040862233" description="serine-type D-Ala-D-Ala carboxypeptidase" evidence="16">
    <location>
        <begin position="26"/>
        <end position="396"/>
    </location>
</feature>
<dbReference type="InterPro" id="IPR012338">
    <property type="entry name" value="Beta-lactam/transpept-like"/>
</dbReference>
<gene>
    <name evidence="18" type="ORF">O3V59_01070</name>
</gene>
<dbReference type="EC" id="3.4.16.4" evidence="4"/>
<evidence type="ECO:0000313" key="19">
    <source>
        <dbReference type="Proteomes" id="UP001151071"/>
    </source>
</evidence>
<dbReference type="SUPFAM" id="SSF69189">
    <property type="entry name" value="Penicillin-binding protein associated domain"/>
    <property type="match status" value="1"/>
</dbReference>